<gene>
    <name evidence="1" type="ORF">AB205_0174560</name>
</gene>
<dbReference type="AlphaFoldDB" id="A0A2G9RJE7"/>
<name>A0A2G9RJE7_AQUCT</name>
<evidence type="ECO:0000313" key="2">
    <source>
        <dbReference type="Proteomes" id="UP000228934"/>
    </source>
</evidence>
<proteinExistence type="predicted"/>
<organism evidence="1 2">
    <name type="scientific">Aquarana catesbeiana</name>
    <name type="common">American bullfrog</name>
    <name type="synonym">Rana catesbeiana</name>
    <dbReference type="NCBI Taxonomy" id="8400"/>
    <lineage>
        <taxon>Eukaryota</taxon>
        <taxon>Metazoa</taxon>
        <taxon>Chordata</taxon>
        <taxon>Craniata</taxon>
        <taxon>Vertebrata</taxon>
        <taxon>Euteleostomi</taxon>
        <taxon>Amphibia</taxon>
        <taxon>Batrachia</taxon>
        <taxon>Anura</taxon>
        <taxon>Neobatrachia</taxon>
        <taxon>Ranoidea</taxon>
        <taxon>Ranidae</taxon>
        <taxon>Aquarana</taxon>
    </lineage>
</organism>
<dbReference type="Proteomes" id="UP000228934">
    <property type="component" value="Unassembled WGS sequence"/>
</dbReference>
<dbReference type="EMBL" id="KV941458">
    <property type="protein sequence ID" value="PIO28019.1"/>
    <property type="molecule type" value="Genomic_DNA"/>
</dbReference>
<keyword evidence="2" id="KW-1185">Reference proteome</keyword>
<evidence type="ECO:0000313" key="1">
    <source>
        <dbReference type="EMBL" id="PIO28019.1"/>
    </source>
</evidence>
<sequence>MGLRGKSTFSLPICVHLQNLAFTGVTSPHLMKAKSTQF</sequence>
<accession>A0A2G9RJE7</accession>
<reference evidence="2" key="1">
    <citation type="journal article" date="2017" name="Nat. Commun.">
        <title>The North American bullfrog draft genome provides insight into hormonal regulation of long noncoding RNA.</title>
        <authorList>
            <person name="Hammond S.A."/>
            <person name="Warren R.L."/>
            <person name="Vandervalk B.P."/>
            <person name="Kucuk E."/>
            <person name="Khan H."/>
            <person name="Gibb E.A."/>
            <person name="Pandoh P."/>
            <person name="Kirk H."/>
            <person name="Zhao Y."/>
            <person name="Jones M."/>
            <person name="Mungall A.J."/>
            <person name="Coope R."/>
            <person name="Pleasance S."/>
            <person name="Moore R.A."/>
            <person name="Holt R.A."/>
            <person name="Round J.M."/>
            <person name="Ohora S."/>
            <person name="Walle B.V."/>
            <person name="Veldhoen N."/>
            <person name="Helbing C.C."/>
            <person name="Birol I."/>
        </authorList>
    </citation>
    <scope>NUCLEOTIDE SEQUENCE [LARGE SCALE GENOMIC DNA]</scope>
</reference>
<protein>
    <submittedName>
        <fullName evidence="1">Uncharacterized protein</fullName>
    </submittedName>
</protein>